<reference evidence="8" key="1">
    <citation type="journal article" date="2023" name="Mol. Phylogenet. Evol.">
        <title>Genome-scale phylogeny and comparative genomics of the fungal order Sordariales.</title>
        <authorList>
            <person name="Hensen N."/>
            <person name="Bonometti L."/>
            <person name="Westerberg I."/>
            <person name="Brannstrom I.O."/>
            <person name="Guillou S."/>
            <person name="Cros-Aarteil S."/>
            <person name="Calhoun S."/>
            <person name="Haridas S."/>
            <person name="Kuo A."/>
            <person name="Mondo S."/>
            <person name="Pangilinan J."/>
            <person name="Riley R."/>
            <person name="LaButti K."/>
            <person name="Andreopoulos B."/>
            <person name="Lipzen A."/>
            <person name="Chen C."/>
            <person name="Yan M."/>
            <person name="Daum C."/>
            <person name="Ng V."/>
            <person name="Clum A."/>
            <person name="Steindorff A."/>
            <person name="Ohm R.A."/>
            <person name="Martin F."/>
            <person name="Silar P."/>
            <person name="Natvig D.O."/>
            <person name="Lalanne C."/>
            <person name="Gautier V."/>
            <person name="Ament-Velasquez S.L."/>
            <person name="Kruys A."/>
            <person name="Hutchinson M.I."/>
            <person name="Powell A.J."/>
            <person name="Barry K."/>
            <person name="Miller A.N."/>
            <person name="Grigoriev I.V."/>
            <person name="Debuchy R."/>
            <person name="Gladieux P."/>
            <person name="Hiltunen Thoren M."/>
            <person name="Johannesson H."/>
        </authorList>
    </citation>
    <scope>NUCLEOTIDE SEQUENCE</scope>
    <source>
        <strain evidence="8">SMH4131-1</strain>
    </source>
</reference>
<keyword evidence="5 6" id="KW-0408">Iron</keyword>
<name>A0AAE0IF44_9PEZI</name>
<keyword evidence="9" id="KW-1185">Reference proteome</keyword>
<organism evidence="8 9">
    <name type="scientific">Cercophora scortea</name>
    <dbReference type="NCBI Taxonomy" id="314031"/>
    <lineage>
        <taxon>Eukaryota</taxon>
        <taxon>Fungi</taxon>
        <taxon>Dikarya</taxon>
        <taxon>Ascomycota</taxon>
        <taxon>Pezizomycotina</taxon>
        <taxon>Sordariomycetes</taxon>
        <taxon>Sordariomycetidae</taxon>
        <taxon>Sordariales</taxon>
        <taxon>Lasiosphaeriaceae</taxon>
        <taxon>Cercophora</taxon>
    </lineage>
</organism>
<dbReference type="PRINTS" id="PR00463">
    <property type="entry name" value="EP450I"/>
</dbReference>
<evidence type="ECO:0000256" key="4">
    <source>
        <dbReference type="ARBA" id="ARBA00022723"/>
    </source>
</evidence>
<keyword evidence="4 6" id="KW-0479">Metal-binding</keyword>
<evidence type="ECO:0000256" key="5">
    <source>
        <dbReference type="ARBA" id="ARBA00023004"/>
    </source>
</evidence>
<dbReference type="Pfam" id="PF00067">
    <property type="entry name" value="p450"/>
    <property type="match status" value="1"/>
</dbReference>
<evidence type="ECO:0000313" key="8">
    <source>
        <dbReference type="EMBL" id="KAK3323775.1"/>
    </source>
</evidence>
<keyword evidence="7" id="KW-0560">Oxidoreductase</keyword>
<gene>
    <name evidence="8" type="ORF">B0T19DRAFT_463636</name>
</gene>
<proteinExistence type="inferred from homology"/>
<dbReference type="GO" id="GO:0005506">
    <property type="term" value="F:iron ion binding"/>
    <property type="evidence" value="ECO:0007669"/>
    <property type="project" value="InterPro"/>
</dbReference>
<evidence type="ECO:0000256" key="1">
    <source>
        <dbReference type="ARBA" id="ARBA00001971"/>
    </source>
</evidence>
<evidence type="ECO:0000313" key="9">
    <source>
        <dbReference type="Proteomes" id="UP001286456"/>
    </source>
</evidence>
<comment type="cofactor">
    <cofactor evidence="1 6">
        <name>heme</name>
        <dbReference type="ChEBI" id="CHEBI:30413"/>
    </cofactor>
</comment>
<dbReference type="GO" id="GO:0020037">
    <property type="term" value="F:heme binding"/>
    <property type="evidence" value="ECO:0007669"/>
    <property type="project" value="InterPro"/>
</dbReference>
<evidence type="ECO:0000256" key="3">
    <source>
        <dbReference type="ARBA" id="ARBA00022617"/>
    </source>
</evidence>
<dbReference type="GO" id="GO:0016705">
    <property type="term" value="F:oxidoreductase activity, acting on paired donors, with incorporation or reduction of molecular oxygen"/>
    <property type="evidence" value="ECO:0007669"/>
    <property type="project" value="InterPro"/>
</dbReference>
<feature type="binding site" description="axial binding residue" evidence="6">
    <location>
        <position position="482"/>
    </location>
    <ligand>
        <name>heme</name>
        <dbReference type="ChEBI" id="CHEBI:30413"/>
    </ligand>
    <ligandPart>
        <name>Fe</name>
        <dbReference type="ChEBI" id="CHEBI:18248"/>
    </ligandPart>
</feature>
<dbReference type="PANTHER" id="PTHR24305:SF232">
    <property type="entry name" value="P450, PUTATIVE (EUROFUNG)-RELATED"/>
    <property type="match status" value="1"/>
</dbReference>
<evidence type="ECO:0000256" key="7">
    <source>
        <dbReference type="RuleBase" id="RU000461"/>
    </source>
</evidence>
<dbReference type="InterPro" id="IPR050121">
    <property type="entry name" value="Cytochrome_P450_monoxygenase"/>
</dbReference>
<keyword evidence="3 6" id="KW-0349">Heme</keyword>
<dbReference type="Proteomes" id="UP001286456">
    <property type="component" value="Unassembled WGS sequence"/>
</dbReference>
<dbReference type="GO" id="GO:0004497">
    <property type="term" value="F:monooxygenase activity"/>
    <property type="evidence" value="ECO:0007669"/>
    <property type="project" value="UniProtKB-KW"/>
</dbReference>
<dbReference type="CDD" id="cd11060">
    <property type="entry name" value="CYP57A1-like"/>
    <property type="match status" value="1"/>
</dbReference>
<dbReference type="EMBL" id="JAUEPO010000004">
    <property type="protein sequence ID" value="KAK3323775.1"/>
    <property type="molecule type" value="Genomic_DNA"/>
</dbReference>
<comment type="caution">
    <text evidence="8">The sequence shown here is derived from an EMBL/GenBank/DDBJ whole genome shotgun (WGS) entry which is preliminary data.</text>
</comment>
<dbReference type="InterPro" id="IPR036396">
    <property type="entry name" value="Cyt_P450_sf"/>
</dbReference>
<keyword evidence="7" id="KW-0503">Monooxygenase</keyword>
<reference evidence="8" key="2">
    <citation type="submission" date="2023-06" db="EMBL/GenBank/DDBJ databases">
        <authorList>
            <consortium name="Lawrence Berkeley National Laboratory"/>
            <person name="Haridas S."/>
            <person name="Hensen N."/>
            <person name="Bonometti L."/>
            <person name="Westerberg I."/>
            <person name="Brannstrom I.O."/>
            <person name="Guillou S."/>
            <person name="Cros-Aarteil S."/>
            <person name="Calhoun S."/>
            <person name="Kuo A."/>
            <person name="Mondo S."/>
            <person name="Pangilinan J."/>
            <person name="Riley R."/>
            <person name="Labutti K."/>
            <person name="Andreopoulos B."/>
            <person name="Lipzen A."/>
            <person name="Chen C."/>
            <person name="Yanf M."/>
            <person name="Daum C."/>
            <person name="Ng V."/>
            <person name="Clum A."/>
            <person name="Steindorff A."/>
            <person name="Ohm R."/>
            <person name="Martin F."/>
            <person name="Silar P."/>
            <person name="Natvig D."/>
            <person name="Lalanne C."/>
            <person name="Gautier V."/>
            <person name="Ament-Velasquez S.L."/>
            <person name="Kruys A."/>
            <person name="Hutchinson M.I."/>
            <person name="Powell A.J."/>
            <person name="Barry K."/>
            <person name="Miller A.N."/>
            <person name="Grigoriev I.V."/>
            <person name="Debuchy R."/>
            <person name="Gladieux P."/>
            <person name="Thoren M.H."/>
            <person name="Johannesson H."/>
        </authorList>
    </citation>
    <scope>NUCLEOTIDE SEQUENCE</scope>
    <source>
        <strain evidence="8">SMH4131-1</strain>
    </source>
</reference>
<dbReference type="PROSITE" id="PS00086">
    <property type="entry name" value="CYTOCHROME_P450"/>
    <property type="match status" value="1"/>
</dbReference>
<accession>A0AAE0IF44</accession>
<dbReference type="AlphaFoldDB" id="A0AAE0IF44"/>
<comment type="similarity">
    <text evidence="2 7">Belongs to the cytochrome P450 family.</text>
</comment>
<dbReference type="InterPro" id="IPR002401">
    <property type="entry name" value="Cyt_P450_E_grp-I"/>
</dbReference>
<dbReference type="InterPro" id="IPR017972">
    <property type="entry name" value="Cyt_P450_CS"/>
</dbReference>
<dbReference type="InterPro" id="IPR001128">
    <property type="entry name" value="Cyt_P450"/>
</dbReference>
<evidence type="ECO:0000256" key="2">
    <source>
        <dbReference type="ARBA" id="ARBA00010617"/>
    </source>
</evidence>
<evidence type="ECO:0000256" key="6">
    <source>
        <dbReference type="PIRSR" id="PIRSR602401-1"/>
    </source>
</evidence>
<dbReference type="SUPFAM" id="SSF48264">
    <property type="entry name" value="Cytochrome P450"/>
    <property type="match status" value="1"/>
</dbReference>
<dbReference type="PANTHER" id="PTHR24305">
    <property type="entry name" value="CYTOCHROME P450"/>
    <property type="match status" value="1"/>
</dbReference>
<protein>
    <submittedName>
        <fullName evidence="8">Cytochrome P450</fullName>
    </submittedName>
</protein>
<dbReference type="Gene3D" id="1.10.630.10">
    <property type="entry name" value="Cytochrome P450"/>
    <property type="match status" value="1"/>
</dbReference>
<sequence length="533" mass="59821">MDLSSGIKSYLGPLPSFGLDLKVSAVSFVAIPILTLSGWLVYSWLTSPLRKYPGPFLASWTNLWRLILSLRGRKYPVTIRKLHEKYGPVVRIGPNLLDLDYPELVKTVFSTDDKWLKVVDKENVQTEMYDNNNAIVNGVVTPTLFSATDPAVHARMKKPIAKYYSVGNILSFEARADALVKHFCNELERRYINGPDGPKAFDLSEWIIFYAWDLISTLTFSRSFSYLDHGHDFDGALAVTDKALTYFIAVAQMPWLDYLLDKNPIVRIGPPGLGTTMVRVTLEALIARRTGQDKNYDPSMPDFLQNFLDAQAAAPDLVDDTIIMGYLLVNVIAGADNTSITIRSIIYLSLKHPAVYRKLEAEILAAGFKDTVPYKQARQLPYLDAVVREAIRAHGAVSVPLERYVPAGGLNLPDGGFVPPGVAVCMNPDVLAHNKGVYGDDVDEFRPERWLQAPGEDAEAYRVRMQRWNAADLGFGDGSRVCIGKTLALLEIYKVVATLVLRYEMVLEDPEREWTLWQWASQKDIVVKLKMRE</sequence>
<dbReference type="PRINTS" id="PR00385">
    <property type="entry name" value="P450"/>
</dbReference>